<dbReference type="InterPro" id="IPR002762">
    <property type="entry name" value="CbiX-like"/>
</dbReference>
<comment type="caution">
    <text evidence="3">The sequence shown here is derived from an EMBL/GenBank/DDBJ whole genome shotgun (WGS) entry which is preliminary data.</text>
</comment>
<dbReference type="Pfam" id="PF01903">
    <property type="entry name" value="CbiX"/>
    <property type="match status" value="2"/>
</dbReference>
<reference evidence="3 4" key="1">
    <citation type="submission" date="2023-07" db="EMBL/GenBank/DDBJ databases">
        <title>Sequencing the genomes of 1000 actinobacteria strains.</title>
        <authorList>
            <person name="Klenk H.-P."/>
        </authorList>
    </citation>
    <scope>NUCLEOTIDE SEQUENCE [LARGE SCALE GENOMIC DNA]</scope>
    <source>
        <strain evidence="3 4">DSM 20167</strain>
    </source>
</reference>
<sequence length="246" mass="24724">MIGPAGGPGPRRLHIVACAHGTDNPDGRRLINGLRGDLADELALQGIDAVVHEAYVDVQEPRLEAVLAALPPGEDAIVAPLLLSEGFHSRVDIADAAAARPHTGVSAPVGPDPRLAAVLARRLAEAGHQPGDAVVLAAAGTRIEAGQRQAARMAELLAAELGHPVAVAFGSAATPSVTEAVGAARAAGAPRVGVASFLLAPGFFHDRLAEAGADYVSTALLPGVTIAKCVAGRLAEAISAGPAHTE</sequence>
<evidence type="ECO:0000256" key="2">
    <source>
        <dbReference type="ARBA" id="ARBA00023239"/>
    </source>
</evidence>
<evidence type="ECO:0000313" key="3">
    <source>
        <dbReference type="EMBL" id="MDR7356760.1"/>
    </source>
</evidence>
<evidence type="ECO:0000256" key="1">
    <source>
        <dbReference type="ARBA" id="ARBA00022723"/>
    </source>
</evidence>
<keyword evidence="4" id="KW-1185">Reference proteome</keyword>
<proteinExistence type="predicted"/>
<dbReference type="Gene3D" id="3.40.50.1400">
    <property type="match status" value="2"/>
</dbReference>
<dbReference type="InterPro" id="IPR050963">
    <property type="entry name" value="Sirohydro_Cobaltochel/CbiX"/>
</dbReference>
<dbReference type="EMBL" id="JAVDYI010000001">
    <property type="protein sequence ID" value="MDR7356760.1"/>
    <property type="molecule type" value="Genomic_DNA"/>
</dbReference>
<dbReference type="Proteomes" id="UP001183817">
    <property type="component" value="Unassembled WGS sequence"/>
</dbReference>
<dbReference type="RefSeq" id="WP_302266318.1">
    <property type="nucleotide sequence ID" value="NZ_BAAAWO010000001.1"/>
</dbReference>
<name>A0ABU2BDT5_9MICC</name>
<dbReference type="SUPFAM" id="SSF53800">
    <property type="entry name" value="Chelatase"/>
    <property type="match status" value="1"/>
</dbReference>
<accession>A0ABU2BDT5</accession>
<keyword evidence="2" id="KW-0456">Lyase</keyword>
<organism evidence="3 4">
    <name type="scientific">Paeniglutamicibacter sulfureus</name>
    <dbReference type="NCBI Taxonomy" id="43666"/>
    <lineage>
        <taxon>Bacteria</taxon>
        <taxon>Bacillati</taxon>
        <taxon>Actinomycetota</taxon>
        <taxon>Actinomycetes</taxon>
        <taxon>Micrococcales</taxon>
        <taxon>Micrococcaceae</taxon>
        <taxon>Paeniglutamicibacter</taxon>
    </lineage>
</organism>
<keyword evidence="1" id="KW-0479">Metal-binding</keyword>
<protein>
    <submittedName>
        <fullName evidence="3">Sirohydrochlorin ferrochelatase</fullName>
    </submittedName>
</protein>
<dbReference type="PANTHER" id="PTHR33542:SF5">
    <property type="entry name" value="FERROCHELATASE CHE1"/>
    <property type="match status" value="1"/>
</dbReference>
<dbReference type="PANTHER" id="PTHR33542">
    <property type="entry name" value="SIROHYDROCHLORIN FERROCHELATASE, CHLOROPLASTIC"/>
    <property type="match status" value="1"/>
</dbReference>
<gene>
    <name evidence="3" type="ORF">J2S64_000451</name>
</gene>
<evidence type="ECO:0000313" key="4">
    <source>
        <dbReference type="Proteomes" id="UP001183817"/>
    </source>
</evidence>